<name>A0A3Q7XUP5_CICAR</name>
<dbReference type="RefSeq" id="XP_027191963.1">
    <property type="nucleotide sequence ID" value="XM_027336162.1"/>
</dbReference>
<evidence type="ECO:0000259" key="2">
    <source>
        <dbReference type="Pfam" id="PF25597"/>
    </source>
</evidence>
<proteinExistence type="predicted"/>
<dbReference type="AlphaFoldDB" id="A0A3Q7XUP5"/>
<feature type="domain" description="Retroviral polymerase SH3-like" evidence="2">
    <location>
        <begin position="35"/>
        <end position="93"/>
    </location>
</feature>
<evidence type="ECO:0000313" key="4">
    <source>
        <dbReference type="RefSeq" id="XP_027191963.1"/>
    </source>
</evidence>
<accession>A0A3Q7XUP5</accession>
<dbReference type="Pfam" id="PF25597">
    <property type="entry name" value="SH3_retrovirus"/>
    <property type="match status" value="1"/>
</dbReference>
<organism evidence="3 4">
    <name type="scientific">Cicer arietinum</name>
    <name type="common">Chickpea</name>
    <name type="synonym">Garbanzo</name>
    <dbReference type="NCBI Taxonomy" id="3827"/>
    <lineage>
        <taxon>Eukaryota</taxon>
        <taxon>Viridiplantae</taxon>
        <taxon>Streptophyta</taxon>
        <taxon>Embryophyta</taxon>
        <taxon>Tracheophyta</taxon>
        <taxon>Spermatophyta</taxon>
        <taxon>Magnoliopsida</taxon>
        <taxon>eudicotyledons</taxon>
        <taxon>Gunneridae</taxon>
        <taxon>Pentapetalae</taxon>
        <taxon>rosids</taxon>
        <taxon>fabids</taxon>
        <taxon>Fabales</taxon>
        <taxon>Fabaceae</taxon>
        <taxon>Papilionoideae</taxon>
        <taxon>50 kb inversion clade</taxon>
        <taxon>NPAAA clade</taxon>
        <taxon>Hologalegina</taxon>
        <taxon>IRL clade</taxon>
        <taxon>Cicereae</taxon>
        <taxon>Cicer</taxon>
    </lineage>
</organism>
<gene>
    <name evidence="4" type="primary">LOC113787228</name>
</gene>
<evidence type="ECO:0000256" key="1">
    <source>
        <dbReference type="SAM" id="MobiDB-lite"/>
    </source>
</evidence>
<dbReference type="OrthoDB" id="985788at2759"/>
<dbReference type="InterPro" id="IPR057670">
    <property type="entry name" value="SH3_retrovirus"/>
</dbReference>
<feature type="region of interest" description="Disordered" evidence="1">
    <location>
        <begin position="211"/>
        <end position="241"/>
    </location>
</feature>
<reference evidence="3" key="1">
    <citation type="journal article" date="2013" name="Nat. Biotechnol.">
        <title>Draft genome sequence of chickpea (Cicer arietinum) provides a resource for trait improvement.</title>
        <authorList>
            <person name="Varshney R.K."/>
            <person name="Song C."/>
            <person name="Saxena R.K."/>
            <person name="Azam S."/>
            <person name="Yu S."/>
            <person name="Sharpe A.G."/>
            <person name="Cannon S."/>
            <person name="Baek J."/>
            <person name="Rosen B.D."/>
            <person name="Tar'an B."/>
            <person name="Millan T."/>
            <person name="Zhang X."/>
            <person name="Ramsay L.D."/>
            <person name="Iwata A."/>
            <person name="Wang Y."/>
            <person name="Nelson W."/>
            <person name="Farmer A.D."/>
            <person name="Gaur P.M."/>
            <person name="Soderlund C."/>
            <person name="Penmetsa R.V."/>
            <person name="Xu C."/>
            <person name="Bharti A.K."/>
            <person name="He W."/>
            <person name="Winter P."/>
            <person name="Zhao S."/>
            <person name="Hane J.K."/>
            <person name="Carrasquilla-Garcia N."/>
            <person name="Condie J.A."/>
            <person name="Upadhyaya H.D."/>
            <person name="Luo M.C."/>
            <person name="Thudi M."/>
            <person name="Gowda C.L."/>
            <person name="Singh N.P."/>
            <person name="Lichtenzveig J."/>
            <person name="Gali K.K."/>
            <person name="Rubio J."/>
            <person name="Nadarajan N."/>
            <person name="Dolezel J."/>
            <person name="Bansal K.C."/>
            <person name="Xu X."/>
            <person name="Edwards D."/>
            <person name="Zhang G."/>
            <person name="Kahl G."/>
            <person name="Gil J."/>
            <person name="Singh K.B."/>
            <person name="Datta S.K."/>
            <person name="Jackson S.A."/>
            <person name="Wang J."/>
            <person name="Cook D.R."/>
        </authorList>
    </citation>
    <scope>NUCLEOTIDE SEQUENCE [LARGE SCALE GENOMIC DNA]</scope>
    <source>
        <strain evidence="3">cv. CDC Frontier</strain>
    </source>
</reference>
<feature type="compositionally biased region" description="Basic and acidic residues" evidence="1">
    <location>
        <begin position="181"/>
        <end position="190"/>
    </location>
</feature>
<keyword evidence="3" id="KW-1185">Reference proteome</keyword>
<sequence length="314" mass="35557">MSSKVLDCHTPLDVFRNYFPLTSVYADLPLKVFGCTAFVHAHKQLDKLEPRAIKCVFTGYSPTHKGYRCFEPKSKRTFVTTNVTFVENQPFFSDIHLQGENFKEDSSFTFENIITLSDIVLSQNFETYIDVPKENAQECILELNPIINEVSTDSVAIISNQNHNDQILDLNNNEGPPEMPQHNDSDKETQSRLTTIGPTWEGNVFERRNHKQRNEGPILRPFQDSEPIDNPTHHLDTGNSSSVLKSHVEYPDIDLPIAIRKPVRSCTKYHLSNYVSYSKLSSSFAAFTSKLSAVEIPKKYTGGSKNSKVEGSYS</sequence>
<protein>
    <submittedName>
        <fullName evidence="4">Uncharacterized protein LOC113787228</fullName>
    </submittedName>
</protein>
<reference evidence="4" key="2">
    <citation type="submission" date="2025-08" db="UniProtKB">
        <authorList>
            <consortium name="RefSeq"/>
        </authorList>
    </citation>
    <scope>IDENTIFICATION</scope>
    <source>
        <tissue evidence="4">Etiolated seedlings</tissue>
    </source>
</reference>
<feature type="region of interest" description="Disordered" evidence="1">
    <location>
        <begin position="171"/>
        <end position="190"/>
    </location>
</feature>
<dbReference type="Proteomes" id="UP000087171">
    <property type="component" value="Chromosome Ca6"/>
</dbReference>
<evidence type="ECO:0000313" key="3">
    <source>
        <dbReference type="Proteomes" id="UP000087171"/>
    </source>
</evidence>